<dbReference type="Gene3D" id="3.40.50.1110">
    <property type="entry name" value="SGNH hydrolase"/>
    <property type="match status" value="1"/>
</dbReference>
<feature type="non-terminal residue" evidence="2">
    <location>
        <position position="1"/>
    </location>
</feature>
<organism evidence="2">
    <name type="scientific">marine metagenome</name>
    <dbReference type="NCBI Taxonomy" id="408172"/>
    <lineage>
        <taxon>unclassified sequences</taxon>
        <taxon>metagenomes</taxon>
        <taxon>ecological metagenomes</taxon>
    </lineage>
</organism>
<gene>
    <name evidence="2" type="ORF">METZ01_LOCUS490979</name>
</gene>
<proteinExistence type="predicted"/>
<name>A0A383D1J6_9ZZZZ</name>
<accession>A0A383D1J6</accession>
<sequence>VGEKQADEYRILFAGDSFTFGLGVNIEDAFHTRMEQELTCNGKRINALNLGGKRDVYWKTVDAIDEVKADAMVVQIFIGNDFYDLQTETDQTFENSGLVERKTQQRSPQPVSKTGQAQLKASPKKPSKQARNSRSKFKIHTLDILWRNLIRIEAFDNYLFKTNRRYGGRAILLREYPELEKRLVNRELEILAHMHEAAKARKVDFYAFIIPFRVQCLKAGLLDKDKYDYRKPNRILM</sequence>
<protein>
    <recommendedName>
        <fullName evidence="3">SGNH hydrolase-type esterase domain-containing protein</fullName>
    </recommendedName>
</protein>
<feature type="non-terminal residue" evidence="2">
    <location>
        <position position="237"/>
    </location>
</feature>
<feature type="region of interest" description="Disordered" evidence="1">
    <location>
        <begin position="95"/>
        <end position="134"/>
    </location>
</feature>
<evidence type="ECO:0000313" key="2">
    <source>
        <dbReference type="EMBL" id="SVE38125.1"/>
    </source>
</evidence>
<evidence type="ECO:0000256" key="1">
    <source>
        <dbReference type="SAM" id="MobiDB-lite"/>
    </source>
</evidence>
<dbReference type="SUPFAM" id="SSF52266">
    <property type="entry name" value="SGNH hydrolase"/>
    <property type="match status" value="1"/>
</dbReference>
<dbReference type="AlphaFoldDB" id="A0A383D1J6"/>
<dbReference type="EMBL" id="UINC01213380">
    <property type="protein sequence ID" value="SVE38125.1"/>
    <property type="molecule type" value="Genomic_DNA"/>
</dbReference>
<evidence type="ECO:0008006" key="3">
    <source>
        <dbReference type="Google" id="ProtNLM"/>
    </source>
</evidence>
<feature type="compositionally biased region" description="Basic residues" evidence="1">
    <location>
        <begin position="122"/>
        <end position="134"/>
    </location>
</feature>
<reference evidence="2" key="1">
    <citation type="submission" date="2018-05" db="EMBL/GenBank/DDBJ databases">
        <authorList>
            <person name="Lanie J.A."/>
            <person name="Ng W.-L."/>
            <person name="Kazmierczak K.M."/>
            <person name="Andrzejewski T.M."/>
            <person name="Davidsen T.M."/>
            <person name="Wayne K.J."/>
            <person name="Tettelin H."/>
            <person name="Glass J.I."/>
            <person name="Rusch D."/>
            <person name="Podicherti R."/>
            <person name="Tsui H.-C.T."/>
            <person name="Winkler M.E."/>
        </authorList>
    </citation>
    <scope>NUCLEOTIDE SEQUENCE</scope>
</reference>
<feature type="compositionally biased region" description="Polar residues" evidence="1">
    <location>
        <begin position="105"/>
        <end position="119"/>
    </location>
</feature>
<dbReference type="InterPro" id="IPR036514">
    <property type="entry name" value="SGNH_hydro_sf"/>
</dbReference>